<protein>
    <recommendedName>
        <fullName evidence="3">OmpR/PhoB-type domain-containing protein</fullName>
    </recommendedName>
</protein>
<dbReference type="Gene3D" id="3.40.50.10070">
    <property type="entry name" value="TolB, N-terminal domain"/>
    <property type="match status" value="1"/>
</dbReference>
<feature type="domain" description="OmpR/PhoB-type" evidence="3">
    <location>
        <begin position="3"/>
        <end position="101"/>
    </location>
</feature>
<dbReference type="AlphaFoldDB" id="A0A330GV78"/>
<dbReference type="RefSeq" id="WP_112126683.1">
    <property type="nucleotide sequence ID" value="NZ_QMBQ01000002.1"/>
</dbReference>
<reference evidence="5" key="1">
    <citation type="submission" date="2018-06" db="EMBL/GenBank/DDBJ databases">
        <authorList>
            <person name="Helene L.C."/>
            <person name="Dall'Agnol R."/>
            <person name="Delamuta J.R."/>
            <person name="Hungria M."/>
        </authorList>
    </citation>
    <scope>NUCLEOTIDE SEQUENCE [LARGE SCALE GENOMIC DNA]</scope>
    <source>
        <strain evidence="5">CNPSo 3140</strain>
    </source>
</reference>
<evidence type="ECO:0000256" key="2">
    <source>
        <dbReference type="PROSITE-ProRule" id="PRU01091"/>
    </source>
</evidence>
<gene>
    <name evidence="4" type="ORF">DPM35_07670</name>
</gene>
<comment type="caution">
    <text evidence="4">The sequence shown here is derived from an EMBL/GenBank/DDBJ whole genome shotgun (WGS) entry which is preliminary data.</text>
</comment>
<evidence type="ECO:0000313" key="5">
    <source>
        <dbReference type="Proteomes" id="UP000251956"/>
    </source>
</evidence>
<dbReference type="SMART" id="SM00028">
    <property type="entry name" value="TPR"/>
    <property type="match status" value="4"/>
</dbReference>
<dbReference type="EMBL" id="QMBQ01000002">
    <property type="protein sequence ID" value="RAZ78437.1"/>
    <property type="molecule type" value="Genomic_DNA"/>
</dbReference>
<dbReference type="PROSITE" id="PS51755">
    <property type="entry name" value="OMPR_PHOB"/>
    <property type="match status" value="1"/>
</dbReference>
<accession>A0A330GV78</accession>
<dbReference type="GO" id="GO:0000160">
    <property type="term" value="P:phosphorelay signal transduction system"/>
    <property type="evidence" value="ECO:0007669"/>
    <property type="project" value="InterPro"/>
</dbReference>
<dbReference type="Gene3D" id="1.10.10.10">
    <property type="entry name" value="Winged helix-like DNA-binding domain superfamily/Winged helix DNA-binding domain"/>
    <property type="match status" value="1"/>
</dbReference>
<dbReference type="InterPro" id="IPR019734">
    <property type="entry name" value="TPR_rpt"/>
</dbReference>
<dbReference type="InterPro" id="IPR001867">
    <property type="entry name" value="OmpR/PhoB-type_DNA-bd"/>
</dbReference>
<reference evidence="4 5" key="2">
    <citation type="submission" date="2018-07" db="EMBL/GenBank/DDBJ databases">
        <title>Diversity of Mesorhizobium strains in Brazil.</title>
        <authorList>
            <person name="Helene L.C.F."/>
            <person name="Dall'Agnol R."/>
            <person name="Delamuta J.R.M."/>
            <person name="Hungria M."/>
        </authorList>
    </citation>
    <scope>NUCLEOTIDE SEQUENCE [LARGE SCALE GENOMIC DNA]</scope>
    <source>
        <strain evidence="4 5">CNPSo 3140</strain>
    </source>
</reference>
<dbReference type="OrthoDB" id="9807521at2"/>
<name>A0A330GV78_9HYPH</name>
<organism evidence="4 5">
    <name type="scientific">Mesorhizobium atlanticum</name>
    <dbReference type="NCBI Taxonomy" id="2233532"/>
    <lineage>
        <taxon>Bacteria</taxon>
        <taxon>Pseudomonadati</taxon>
        <taxon>Pseudomonadota</taxon>
        <taxon>Alphaproteobacteria</taxon>
        <taxon>Hyphomicrobiales</taxon>
        <taxon>Phyllobacteriaceae</taxon>
        <taxon>Mesorhizobium</taxon>
    </lineage>
</organism>
<dbReference type="Proteomes" id="UP000251956">
    <property type="component" value="Unassembled WGS sequence"/>
</dbReference>
<dbReference type="PANTHER" id="PTHR12558:SF33">
    <property type="entry name" value="BLL7664 PROTEIN"/>
    <property type="match status" value="1"/>
</dbReference>
<dbReference type="InterPro" id="IPR011990">
    <property type="entry name" value="TPR-like_helical_dom_sf"/>
</dbReference>
<evidence type="ECO:0000256" key="1">
    <source>
        <dbReference type="ARBA" id="ARBA00023125"/>
    </source>
</evidence>
<dbReference type="InterPro" id="IPR036388">
    <property type="entry name" value="WH-like_DNA-bd_sf"/>
</dbReference>
<dbReference type="GO" id="GO:0006355">
    <property type="term" value="P:regulation of DNA-templated transcription"/>
    <property type="evidence" value="ECO:0007669"/>
    <property type="project" value="InterPro"/>
</dbReference>
<dbReference type="CDD" id="cd00383">
    <property type="entry name" value="trans_reg_C"/>
    <property type="match status" value="1"/>
</dbReference>
<evidence type="ECO:0000259" key="3">
    <source>
        <dbReference type="PROSITE" id="PS51755"/>
    </source>
</evidence>
<sequence length="515" mass="56520">MPEQRLAFGPFVLNPEAGTLLRQGLPVAISYRGLLLLSAMARNAGEVLTKSELLNAAWPGTAVEESNLSVQVASLRRLLGSMADGTEWIATVPRVGYRFTGAIEKLDEAAAARNSAEPEPSIAVLPFVNLSDDAEQQYFAEGLAEDIIMRLARLRWLFVCARNSSFSYSYRDKAIDVKQVGRELGVRYVLGGSVRRSGQRLRISAEASDTSTGRQLWTERYDVQLADFFTLQDQIADSVIGAVEPKLYAAEHQRYTSRPPTSLDAWGFVMKAMPHIWSWSSESELAVAEQLLRRAIDADPDYPRANSLFAWTMASRALLGLAEPAEVLPKANEMAQRAIAHDADDPWTHFAAGYVHVMARRSEKAVAALTNAITLNPNLAIAHVILGAAYGFGGMPEDGLHHLAMAERLSPRDSAQQPGILTVAGLCHFVAQRFLDAASFEHRAVQLRPHFGAAWRTLAAAAGMAGNLDEATHALSEAKRLHPTLSVQWVEKYYPMVREQDRAAYIDGLRTAGLE</sequence>
<feature type="DNA-binding region" description="OmpR/PhoB-type" evidence="2">
    <location>
        <begin position="3"/>
        <end position="101"/>
    </location>
</feature>
<dbReference type="SMART" id="SM00862">
    <property type="entry name" value="Trans_reg_C"/>
    <property type="match status" value="1"/>
</dbReference>
<keyword evidence="5" id="KW-1185">Reference proteome</keyword>
<keyword evidence="1 2" id="KW-0238">DNA-binding</keyword>
<dbReference type="PANTHER" id="PTHR12558">
    <property type="entry name" value="CELL DIVISION CYCLE 16,23,27"/>
    <property type="match status" value="1"/>
</dbReference>
<dbReference type="GO" id="GO:0003677">
    <property type="term" value="F:DNA binding"/>
    <property type="evidence" value="ECO:0007669"/>
    <property type="project" value="UniProtKB-UniRule"/>
</dbReference>
<dbReference type="SUPFAM" id="SSF46894">
    <property type="entry name" value="C-terminal effector domain of the bipartite response regulators"/>
    <property type="match status" value="1"/>
</dbReference>
<proteinExistence type="predicted"/>
<dbReference type="InterPro" id="IPR016032">
    <property type="entry name" value="Sig_transdc_resp-reg_C-effctor"/>
</dbReference>
<dbReference type="Pfam" id="PF00486">
    <property type="entry name" value="Trans_reg_C"/>
    <property type="match status" value="1"/>
</dbReference>
<dbReference type="Gene3D" id="1.25.40.10">
    <property type="entry name" value="Tetratricopeptide repeat domain"/>
    <property type="match status" value="1"/>
</dbReference>
<evidence type="ECO:0000313" key="4">
    <source>
        <dbReference type="EMBL" id="RAZ78437.1"/>
    </source>
</evidence>
<dbReference type="SUPFAM" id="SSF48452">
    <property type="entry name" value="TPR-like"/>
    <property type="match status" value="1"/>
</dbReference>